<gene>
    <name evidence="3" type="ORF">ElyMa_003392500</name>
</gene>
<feature type="region of interest" description="Disordered" evidence="1">
    <location>
        <begin position="146"/>
        <end position="213"/>
    </location>
</feature>
<proteinExistence type="predicted"/>
<name>A0AAV4JLE4_9GAST</name>
<evidence type="ECO:0000313" key="3">
    <source>
        <dbReference type="EMBL" id="GFS23564.1"/>
    </source>
</evidence>
<sequence length="213" mass="23507">MSASSMPYQPLLFISNLCQVHLHAINVNDSVVEDANILYDVIHQTFICVHTLVQDAPLGNATLKKKWKYLRDNFSIKYSKRPVSRSGDGADNLPASKWQYFQQLLFLKDVISPRSCTGSLTASLNSRLNVSSIGVELSAEQDILNEHSPADTPKTISPVSSSHQSFTMDDASTQDAQLPVESDEAEVAEVAVQGKSTPRTAVKRRKGPHDAYY</sequence>
<evidence type="ECO:0000313" key="4">
    <source>
        <dbReference type="Proteomes" id="UP000762676"/>
    </source>
</evidence>
<dbReference type="AlphaFoldDB" id="A0AAV4JLE4"/>
<feature type="domain" description="MADF" evidence="2">
    <location>
        <begin position="62"/>
        <end position="107"/>
    </location>
</feature>
<evidence type="ECO:0000259" key="2">
    <source>
        <dbReference type="Pfam" id="PF10545"/>
    </source>
</evidence>
<dbReference type="EMBL" id="BMAT01006985">
    <property type="protein sequence ID" value="GFS23564.1"/>
    <property type="molecule type" value="Genomic_DNA"/>
</dbReference>
<evidence type="ECO:0000256" key="1">
    <source>
        <dbReference type="SAM" id="MobiDB-lite"/>
    </source>
</evidence>
<feature type="compositionally biased region" description="Polar residues" evidence="1">
    <location>
        <begin position="154"/>
        <end position="176"/>
    </location>
</feature>
<dbReference type="InterPro" id="IPR006578">
    <property type="entry name" value="MADF-dom"/>
</dbReference>
<protein>
    <submittedName>
        <fullName evidence="3">Transcription factor Adf-1</fullName>
    </submittedName>
</protein>
<dbReference type="Pfam" id="PF10545">
    <property type="entry name" value="MADF_DNA_bdg"/>
    <property type="match status" value="1"/>
</dbReference>
<accession>A0AAV4JLE4</accession>
<comment type="caution">
    <text evidence="3">The sequence shown here is derived from an EMBL/GenBank/DDBJ whole genome shotgun (WGS) entry which is preliminary data.</text>
</comment>
<organism evidence="3 4">
    <name type="scientific">Elysia marginata</name>
    <dbReference type="NCBI Taxonomy" id="1093978"/>
    <lineage>
        <taxon>Eukaryota</taxon>
        <taxon>Metazoa</taxon>
        <taxon>Spiralia</taxon>
        <taxon>Lophotrochozoa</taxon>
        <taxon>Mollusca</taxon>
        <taxon>Gastropoda</taxon>
        <taxon>Heterobranchia</taxon>
        <taxon>Euthyneura</taxon>
        <taxon>Panpulmonata</taxon>
        <taxon>Sacoglossa</taxon>
        <taxon>Placobranchoidea</taxon>
        <taxon>Plakobranchidae</taxon>
        <taxon>Elysia</taxon>
    </lineage>
</organism>
<dbReference type="Proteomes" id="UP000762676">
    <property type="component" value="Unassembled WGS sequence"/>
</dbReference>
<reference evidence="3 4" key="1">
    <citation type="journal article" date="2021" name="Elife">
        <title>Chloroplast acquisition without the gene transfer in kleptoplastic sea slugs, Plakobranchus ocellatus.</title>
        <authorList>
            <person name="Maeda T."/>
            <person name="Takahashi S."/>
            <person name="Yoshida T."/>
            <person name="Shimamura S."/>
            <person name="Takaki Y."/>
            <person name="Nagai Y."/>
            <person name="Toyoda A."/>
            <person name="Suzuki Y."/>
            <person name="Arimoto A."/>
            <person name="Ishii H."/>
            <person name="Satoh N."/>
            <person name="Nishiyama T."/>
            <person name="Hasebe M."/>
            <person name="Maruyama T."/>
            <person name="Minagawa J."/>
            <person name="Obokata J."/>
            <person name="Shigenobu S."/>
        </authorList>
    </citation>
    <scope>NUCLEOTIDE SEQUENCE [LARGE SCALE GENOMIC DNA]</scope>
</reference>
<keyword evidence="4" id="KW-1185">Reference proteome</keyword>